<dbReference type="InterPro" id="IPR009875">
    <property type="entry name" value="PilZ_domain"/>
</dbReference>
<dbReference type="AlphaFoldDB" id="A0AAJ1ICG1"/>
<dbReference type="SUPFAM" id="SSF141371">
    <property type="entry name" value="PilZ domain-like"/>
    <property type="match status" value="1"/>
</dbReference>
<proteinExistence type="predicted"/>
<name>A0AAJ1ICG1_9SPIO</name>
<evidence type="ECO:0000313" key="3">
    <source>
        <dbReference type="Proteomes" id="UP001221217"/>
    </source>
</evidence>
<accession>A0AAJ1ICG1</accession>
<reference evidence="2 3" key="1">
    <citation type="submission" date="2022-12" db="EMBL/GenBank/DDBJ databases">
        <title>Metagenome assembled genome from gulf of manar.</title>
        <authorList>
            <person name="Kohli P."/>
            <person name="Pk S."/>
            <person name="Venkata Ramana C."/>
            <person name="Sasikala C."/>
        </authorList>
    </citation>
    <scope>NUCLEOTIDE SEQUENCE [LARGE SCALE GENOMIC DNA]</scope>
    <source>
        <strain evidence="2">JB008</strain>
    </source>
</reference>
<dbReference type="GO" id="GO:0035438">
    <property type="term" value="F:cyclic-di-GMP binding"/>
    <property type="evidence" value="ECO:0007669"/>
    <property type="project" value="InterPro"/>
</dbReference>
<protein>
    <submittedName>
        <fullName evidence="2">PilZ domain-containing protein</fullName>
    </submittedName>
</protein>
<organism evidence="2 3">
    <name type="scientific">Candidatus Thalassospirochaeta sargassi</name>
    <dbReference type="NCBI Taxonomy" id="3119039"/>
    <lineage>
        <taxon>Bacteria</taxon>
        <taxon>Pseudomonadati</taxon>
        <taxon>Spirochaetota</taxon>
        <taxon>Spirochaetia</taxon>
        <taxon>Spirochaetales</taxon>
        <taxon>Spirochaetaceae</taxon>
        <taxon>Candidatus Thalassospirochaeta</taxon>
    </lineage>
</organism>
<gene>
    <name evidence="2" type="ORF">PQJ61_02240</name>
</gene>
<dbReference type="Pfam" id="PF07238">
    <property type="entry name" value="PilZ"/>
    <property type="match status" value="1"/>
</dbReference>
<comment type="caution">
    <text evidence="2">The sequence shown here is derived from an EMBL/GenBank/DDBJ whole genome shotgun (WGS) entry which is preliminary data.</text>
</comment>
<feature type="domain" description="PilZ" evidence="1">
    <location>
        <begin position="215"/>
        <end position="326"/>
    </location>
</feature>
<evidence type="ECO:0000259" key="1">
    <source>
        <dbReference type="Pfam" id="PF07238"/>
    </source>
</evidence>
<dbReference type="EMBL" id="JAQQAL010000008">
    <property type="protein sequence ID" value="MDC7225564.1"/>
    <property type="molecule type" value="Genomic_DNA"/>
</dbReference>
<dbReference type="Proteomes" id="UP001221217">
    <property type="component" value="Unassembled WGS sequence"/>
</dbReference>
<evidence type="ECO:0000313" key="2">
    <source>
        <dbReference type="EMBL" id="MDC7225564.1"/>
    </source>
</evidence>
<sequence>MWIILGVIFILLVILIFVLRRMGGGNFPWMQFYAKGRESGFSMKEIHLLRKVAVENRLENPTSLFWSIKQLDRSIRGTIMKFRNEGTYSEETNVSFIGKLYDFRRRVELNLPKYKLGLKTSRKIATHQKIKLNLPGAGTYTASVVENLRRYLAISYPEGPVLPEGFDWKGQEINVFFWRGDDAGYVFDSTVIEDYSEKNYAILHITHSDNLVRSQKRSSVRIDVNRPAQLYLLKSVVEASDVEEKSSGLRCRIVDVSEGGAALIIGGKARVGIAIKLQFSLGPYKIRMSGTVRGVNFNPKKNQSVLHMQAAPLHPIIRNQLLSYVYNIFGEREQRTGKSRVTSY</sequence>